<sequence length="503" mass="56489">MPQPRPIADTQCVSKQHRQKRREVRDGGVRKSRSKETLAGSMRSGLRRSRAGREQVSSQFHVPQPHNCDDRWHNTSTADESEDSQDREYVNGTPSVETAEELIESGEDDELGDYGAQRVVPIWNEFDESQSSALSFAVTPTQTPGIRIGLPGRKTPASRVSRTSFIEELETSSPAESVVPPTPIQREPGTTRRLEQAGPQLISSRRNMAVGVELTIQTKARDLMWDWTLFVNLFPDPVILTEQVHQCWSVACCELGLPNFADAITSSDDQIRAKHSSCRSQYLHTAKRALTNIYKLETDDPAACAERAEYLLEKDRFTCTHTGYGDVSLRFLAPEIPEVIYAHFYSGRARRGWMDDGFLRKINGRFLCLTTAIICHALRCWRTGIFTDNINFTRASSRGLLERQFHTWANTPGNFQNKILGRIRKVLEAKVAQDRGTHVERTEGYSDNLDALRREFGIDPESGESQPIINRAGNRGRDRTRGSQAEDAQPGAEDQSPAVDSEG</sequence>
<evidence type="ECO:0000313" key="3">
    <source>
        <dbReference type="EMBL" id="PWW79727.1"/>
    </source>
</evidence>
<organism evidence="3 4">
    <name type="scientific">Tuber magnatum</name>
    <name type="common">white Piedmont truffle</name>
    <dbReference type="NCBI Taxonomy" id="42249"/>
    <lineage>
        <taxon>Eukaryota</taxon>
        <taxon>Fungi</taxon>
        <taxon>Dikarya</taxon>
        <taxon>Ascomycota</taxon>
        <taxon>Pezizomycotina</taxon>
        <taxon>Pezizomycetes</taxon>
        <taxon>Pezizales</taxon>
        <taxon>Tuberaceae</taxon>
        <taxon>Tuber</taxon>
    </lineage>
</organism>
<comment type="caution">
    <text evidence="3">The sequence shown here is derived from an EMBL/GenBank/DDBJ whole genome shotgun (WGS) entry which is preliminary data.</text>
</comment>
<proteinExistence type="predicted"/>
<feature type="region of interest" description="Disordered" evidence="1">
    <location>
        <begin position="1"/>
        <end position="94"/>
    </location>
</feature>
<dbReference type="InterPro" id="IPR045341">
    <property type="entry name" value="DUF6532"/>
</dbReference>
<evidence type="ECO:0000313" key="4">
    <source>
        <dbReference type="Proteomes" id="UP000246991"/>
    </source>
</evidence>
<dbReference type="Pfam" id="PF20149">
    <property type="entry name" value="DUF6532"/>
    <property type="match status" value="1"/>
</dbReference>
<accession>A0A317T1T2</accession>
<feature type="domain" description="DUF6532" evidence="2">
    <location>
        <begin position="221"/>
        <end position="397"/>
    </location>
</feature>
<feature type="region of interest" description="Disordered" evidence="1">
    <location>
        <begin position="457"/>
        <end position="503"/>
    </location>
</feature>
<feature type="region of interest" description="Disordered" evidence="1">
    <location>
        <begin position="169"/>
        <end position="189"/>
    </location>
</feature>
<dbReference type="EMBL" id="PYWC01000006">
    <property type="protein sequence ID" value="PWW79727.1"/>
    <property type="molecule type" value="Genomic_DNA"/>
</dbReference>
<protein>
    <recommendedName>
        <fullName evidence="2">DUF6532 domain-containing protein</fullName>
    </recommendedName>
</protein>
<evidence type="ECO:0000259" key="2">
    <source>
        <dbReference type="Pfam" id="PF20149"/>
    </source>
</evidence>
<keyword evidence="4" id="KW-1185">Reference proteome</keyword>
<gene>
    <name evidence="3" type="ORF">C7212DRAFT_360935</name>
</gene>
<dbReference type="Proteomes" id="UP000246991">
    <property type="component" value="Unassembled WGS sequence"/>
</dbReference>
<name>A0A317T1T2_9PEZI</name>
<dbReference type="AlphaFoldDB" id="A0A317T1T2"/>
<reference evidence="3 4" key="1">
    <citation type="submission" date="2018-03" db="EMBL/GenBank/DDBJ databases">
        <title>Genomes of Pezizomycetes fungi and the evolution of truffles.</title>
        <authorList>
            <person name="Murat C."/>
            <person name="Payen T."/>
            <person name="Noel B."/>
            <person name="Kuo A."/>
            <person name="Martin F.M."/>
        </authorList>
    </citation>
    <scope>NUCLEOTIDE SEQUENCE [LARGE SCALE GENOMIC DNA]</scope>
    <source>
        <strain evidence="3">091103-1</strain>
    </source>
</reference>
<dbReference type="OrthoDB" id="5429155at2759"/>
<evidence type="ECO:0000256" key="1">
    <source>
        <dbReference type="SAM" id="MobiDB-lite"/>
    </source>
</evidence>